<organism evidence="8 9">
    <name type="scientific">Lentisphaera profundi</name>
    <dbReference type="NCBI Taxonomy" id="1658616"/>
    <lineage>
        <taxon>Bacteria</taxon>
        <taxon>Pseudomonadati</taxon>
        <taxon>Lentisphaerota</taxon>
        <taxon>Lentisphaeria</taxon>
        <taxon>Lentisphaerales</taxon>
        <taxon>Lentisphaeraceae</taxon>
        <taxon>Lentisphaera</taxon>
    </lineage>
</organism>
<keyword evidence="5" id="KW-0963">Cytoplasm</keyword>
<evidence type="ECO:0000256" key="5">
    <source>
        <dbReference type="HAMAP-Rule" id="MF_00235"/>
    </source>
</evidence>
<evidence type="ECO:0000256" key="1">
    <source>
        <dbReference type="ARBA" id="ARBA00022679"/>
    </source>
</evidence>
<reference evidence="8 9" key="1">
    <citation type="submission" date="2023-02" db="EMBL/GenBank/DDBJ databases">
        <title>Genome sequence of Lentisphaera profundi SAORIC-696.</title>
        <authorList>
            <person name="Kim e."/>
            <person name="Cho J.-C."/>
            <person name="Choi A."/>
            <person name="Kang I."/>
        </authorList>
    </citation>
    <scope>NUCLEOTIDE SEQUENCE [LARGE SCALE GENOMIC DNA]</scope>
    <source>
        <strain evidence="8 9">SAORIC-696</strain>
    </source>
</reference>
<dbReference type="EMBL" id="CP117812">
    <property type="protein sequence ID" value="WDE98360.1"/>
    <property type="molecule type" value="Genomic_DNA"/>
</dbReference>
<evidence type="ECO:0000256" key="6">
    <source>
        <dbReference type="RuleBase" id="RU003330"/>
    </source>
</evidence>
<dbReference type="RefSeq" id="WP_274153234.1">
    <property type="nucleotide sequence ID" value="NZ_CP117812.1"/>
</dbReference>
<comment type="similarity">
    <text evidence="5 6">Belongs to the adenylate kinase family.</text>
</comment>
<feature type="binding site" evidence="5">
    <location>
        <position position="139"/>
    </location>
    <ligand>
        <name>AMP</name>
        <dbReference type="ChEBI" id="CHEBI:456215"/>
    </ligand>
</feature>
<evidence type="ECO:0000256" key="3">
    <source>
        <dbReference type="ARBA" id="ARBA00022741"/>
    </source>
</evidence>
<keyword evidence="9" id="KW-1185">Reference proteome</keyword>
<feature type="binding site" evidence="5">
    <location>
        <position position="40"/>
    </location>
    <ligand>
        <name>AMP</name>
        <dbReference type="ChEBI" id="CHEBI:456215"/>
    </ligand>
</feature>
<accession>A0ABY7VVW1</accession>
<feature type="binding site" evidence="5">
    <location>
        <begin position="14"/>
        <end position="19"/>
    </location>
    <ligand>
        <name>ATP</name>
        <dbReference type="ChEBI" id="CHEBI:30616"/>
    </ligand>
</feature>
<feature type="binding site" evidence="5">
    <location>
        <begin position="60"/>
        <end position="62"/>
    </location>
    <ligand>
        <name>AMP</name>
        <dbReference type="ChEBI" id="CHEBI:456215"/>
    </ligand>
</feature>
<evidence type="ECO:0000256" key="7">
    <source>
        <dbReference type="RuleBase" id="RU003331"/>
    </source>
</evidence>
<dbReference type="Gene3D" id="3.40.50.300">
    <property type="entry name" value="P-loop containing nucleotide triphosphate hydrolases"/>
    <property type="match status" value="1"/>
</dbReference>
<feature type="binding site" evidence="5">
    <location>
        <position position="178"/>
    </location>
    <ligand>
        <name>ATP</name>
        <dbReference type="ChEBI" id="CHEBI:30616"/>
    </ligand>
</feature>
<proteinExistence type="inferred from homology"/>
<dbReference type="GO" id="GO:0016301">
    <property type="term" value="F:kinase activity"/>
    <property type="evidence" value="ECO:0007669"/>
    <property type="project" value="UniProtKB-KW"/>
</dbReference>
<protein>
    <recommendedName>
        <fullName evidence="5 7">Adenylate kinase</fullName>
        <shortName evidence="5">AK</shortName>
        <ecNumber evidence="5 7">2.7.4.3</ecNumber>
    </recommendedName>
    <alternativeName>
        <fullName evidence="5">ATP-AMP transphosphorylase</fullName>
    </alternativeName>
    <alternativeName>
        <fullName evidence="5">ATP:AMP phosphotransferase</fullName>
    </alternativeName>
    <alternativeName>
        <fullName evidence="5">Adenylate monophosphate kinase</fullName>
    </alternativeName>
</protein>
<comment type="caution">
    <text evidence="5">Lacks conserved residue(s) required for the propagation of feature annotation.</text>
</comment>
<dbReference type="Pfam" id="PF00406">
    <property type="entry name" value="ADK"/>
    <property type="match status" value="1"/>
</dbReference>
<keyword evidence="5 7" id="KW-0067">ATP-binding</keyword>
<comment type="domain">
    <text evidence="5">Consists of three domains, a large central CORE domain and two small peripheral domains, NMPbind and LID, which undergo movements during catalysis. The LID domain closes over the site of phosphoryl transfer upon ATP binding. Assembling and dissambling the active center during each catalytic cycle provides an effective means to prevent ATP hydrolysis.</text>
</comment>
<dbReference type="HAMAP" id="MF_00235">
    <property type="entry name" value="Adenylate_kinase_Adk"/>
    <property type="match status" value="1"/>
</dbReference>
<keyword evidence="3 5" id="KW-0547">Nucleotide-binding</keyword>
<feature type="binding site" evidence="5">
    <location>
        <position position="102"/>
    </location>
    <ligand>
        <name>AMP</name>
        <dbReference type="ChEBI" id="CHEBI:456215"/>
    </ligand>
</feature>
<comment type="function">
    <text evidence="5">Catalyzes the reversible transfer of the terminal phosphate group between ATP and AMP. Plays an important role in cellular energy homeostasis and in adenine nucleotide metabolism.</text>
</comment>
<evidence type="ECO:0000256" key="4">
    <source>
        <dbReference type="ARBA" id="ARBA00022777"/>
    </source>
</evidence>
<feature type="binding site" evidence="5">
    <location>
        <position position="133"/>
    </location>
    <ligand>
        <name>ATP</name>
        <dbReference type="ChEBI" id="CHEBI:30616"/>
    </ligand>
</feature>
<comment type="catalytic activity">
    <reaction evidence="5 7">
        <text>AMP + ATP = 2 ADP</text>
        <dbReference type="Rhea" id="RHEA:12973"/>
        <dbReference type="ChEBI" id="CHEBI:30616"/>
        <dbReference type="ChEBI" id="CHEBI:456215"/>
        <dbReference type="ChEBI" id="CHEBI:456216"/>
        <dbReference type="EC" id="2.7.4.3"/>
    </reaction>
</comment>
<dbReference type="InterPro" id="IPR000850">
    <property type="entry name" value="Adenylat/UMP-CMP_kin"/>
</dbReference>
<dbReference type="SUPFAM" id="SSF52540">
    <property type="entry name" value="P-loop containing nucleoside triphosphate hydrolases"/>
    <property type="match status" value="1"/>
</dbReference>
<dbReference type="CDD" id="cd01428">
    <property type="entry name" value="ADK"/>
    <property type="match status" value="1"/>
</dbReference>
<evidence type="ECO:0000313" key="9">
    <source>
        <dbReference type="Proteomes" id="UP001214250"/>
    </source>
</evidence>
<name>A0ABY7VVW1_9BACT</name>
<dbReference type="EC" id="2.7.4.3" evidence="5 7"/>
<evidence type="ECO:0000256" key="2">
    <source>
        <dbReference type="ARBA" id="ARBA00022727"/>
    </source>
</evidence>
<sequence length="202" mass="22587">MSKPKAILLFGPPGAGKGTVGAKLTNVSGNYHLSTGDIFRGLPPESTNGKVFYSYANEGKLVPDDVTIEIFWRYVQGLMDTNKFDPSSQYIFLDGMPRTAEQAKILDQYVDVVKIISLKITNDEEIFERLAKRAKIEKRADDADKSIVMNRLAQYREKTQVVLDHYDDAIIAEFDAQKSPLEVLRNVLDGTLDVLNQSPSEV</sequence>
<keyword evidence="4 5" id="KW-0418">Kinase</keyword>
<comment type="subunit">
    <text evidence="5 7">Monomer.</text>
</comment>
<feature type="binding site" evidence="5">
    <location>
        <position position="35"/>
    </location>
    <ligand>
        <name>AMP</name>
        <dbReference type="ChEBI" id="CHEBI:456215"/>
    </ligand>
</feature>
<feature type="binding site" evidence="5">
    <location>
        <position position="151"/>
    </location>
    <ligand>
        <name>AMP</name>
        <dbReference type="ChEBI" id="CHEBI:456215"/>
    </ligand>
</feature>
<evidence type="ECO:0000313" key="8">
    <source>
        <dbReference type="EMBL" id="WDE98360.1"/>
    </source>
</evidence>
<keyword evidence="1 5" id="KW-0808">Transferase</keyword>
<dbReference type="PRINTS" id="PR00094">
    <property type="entry name" value="ADENYLTKNASE"/>
</dbReference>
<keyword evidence="2 5" id="KW-0545">Nucleotide biosynthesis</keyword>
<dbReference type="PANTHER" id="PTHR23359">
    <property type="entry name" value="NUCLEOTIDE KINASE"/>
    <property type="match status" value="1"/>
</dbReference>
<dbReference type="Proteomes" id="UP001214250">
    <property type="component" value="Chromosome 2"/>
</dbReference>
<dbReference type="InterPro" id="IPR027417">
    <property type="entry name" value="P-loop_NTPase"/>
</dbReference>
<comment type="subcellular location">
    <subcellularLocation>
        <location evidence="5 7">Cytoplasm</location>
    </subcellularLocation>
</comment>
<comment type="pathway">
    <text evidence="5">Purine metabolism; AMP biosynthesis via salvage pathway; AMP from ADP: step 1/1.</text>
</comment>
<gene>
    <name evidence="5" type="primary">adk</name>
    <name evidence="8" type="ORF">PQO03_21340</name>
</gene>